<dbReference type="InterPro" id="IPR011128">
    <property type="entry name" value="G3P_DH_NAD-dep_N"/>
</dbReference>
<dbReference type="FunFam" id="1.10.1040.10:FF:000001">
    <property type="entry name" value="Glycerol-3-phosphate dehydrogenase [NAD(P)+]"/>
    <property type="match status" value="1"/>
</dbReference>
<evidence type="ECO:0000313" key="6">
    <source>
        <dbReference type="EMBL" id="VAW92570.1"/>
    </source>
</evidence>
<dbReference type="PROSITE" id="PS00957">
    <property type="entry name" value="NAD_G3PDH"/>
    <property type="match status" value="1"/>
</dbReference>
<dbReference type="GO" id="GO:0005829">
    <property type="term" value="C:cytosol"/>
    <property type="evidence" value="ECO:0007669"/>
    <property type="project" value="TreeGrafter"/>
</dbReference>
<dbReference type="PIRSF" id="PIRSF000114">
    <property type="entry name" value="Glycerol-3-P_dh"/>
    <property type="match status" value="1"/>
</dbReference>
<dbReference type="EC" id="1.1.1.94" evidence="6"/>
<dbReference type="NCBIfam" id="NF000942">
    <property type="entry name" value="PRK00094.1-4"/>
    <property type="match status" value="1"/>
</dbReference>
<dbReference type="GO" id="GO:0005975">
    <property type="term" value="P:carbohydrate metabolic process"/>
    <property type="evidence" value="ECO:0007669"/>
    <property type="project" value="InterPro"/>
</dbReference>
<reference evidence="6" key="1">
    <citation type="submission" date="2018-06" db="EMBL/GenBank/DDBJ databases">
        <authorList>
            <person name="Zhirakovskaya E."/>
        </authorList>
    </citation>
    <scope>NUCLEOTIDE SEQUENCE</scope>
</reference>
<dbReference type="Gene3D" id="3.40.50.720">
    <property type="entry name" value="NAD(P)-binding Rossmann-like Domain"/>
    <property type="match status" value="1"/>
</dbReference>
<accession>A0A3B0ZTN7</accession>
<sequence length="335" mass="36015">MNTNHYAILGAGSWGTALAMLLAKNNQPTTLWSHTQEHAKTLQHDRANKKYLGNIVFPEALKVSADLIATVKQATRILMVVPSDAFRQTCKTLVPLLEPQHKIAWASKGLEIDSSKLLHQIAKEEFSPATPLAVLSGPTFAKEVANGLPGAVTIASTKKDFALELAKDCHSQTFRAYTSTDVIGVELGGAVKNVMAIAAGIADGLGFGSNSRAALIARGVAEMMRLGLKLGAQHDTFMGLTGLGDLVLTCSDNQSRNRRFGLALGKGQTQQQALDEIKQVVEGRLTAKAVYNLAMQHQIEMPITEQVYNVLYEGLDPAVAAKNLMERAVRAETDG</sequence>
<dbReference type="GO" id="GO:0047952">
    <property type="term" value="F:glycerol-3-phosphate dehydrogenase [NAD(P)+] activity"/>
    <property type="evidence" value="ECO:0007669"/>
    <property type="project" value="UniProtKB-EC"/>
</dbReference>
<dbReference type="EMBL" id="UOFT01000027">
    <property type="protein sequence ID" value="VAW92570.1"/>
    <property type="molecule type" value="Genomic_DNA"/>
</dbReference>
<feature type="domain" description="Glycerol-3-phosphate dehydrogenase NAD-dependent N-terminal" evidence="4">
    <location>
        <begin position="7"/>
        <end position="161"/>
    </location>
</feature>
<evidence type="ECO:0000256" key="1">
    <source>
        <dbReference type="ARBA" id="ARBA00011009"/>
    </source>
</evidence>
<dbReference type="Pfam" id="PF07479">
    <property type="entry name" value="NAD_Gly3P_dh_C"/>
    <property type="match status" value="1"/>
</dbReference>
<comment type="similarity">
    <text evidence="1">Belongs to the NAD-dependent glycerol-3-phosphate dehydrogenase family.</text>
</comment>
<name>A0A3B0ZTN7_9ZZZZ</name>
<evidence type="ECO:0000256" key="2">
    <source>
        <dbReference type="ARBA" id="ARBA00023002"/>
    </source>
</evidence>
<dbReference type="SUPFAM" id="SSF48179">
    <property type="entry name" value="6-phosphogluconate dehydrogenase C-terminal domain-like"/>
    <property type="match status" value="1"/>
</dbReference>
<gene>
    <name evidence="6" type="ORF">MNBD_GAMMA23-2413</name>
</gene>
<dbReference type="GO" id="GO:0046474">
    <property type="term" value="P:glycerophospholipid biosynthetic process"/>
    <property type="evidence" value="ECO:0007669"/>
    <property type="project" value="TreeGrafter"/>
</dbReference>
<keyword evidence="3" id="KW-0520">NAD</keyword>
<dbReference type="SUPFAM" id="SSF51735">
    <property type="entry name" value="NAD(P)-binding Rossmann-fold domains"/>
    <property type="match status" value="1"/>
</dbReference>
<dbReference type="PANTHER" id="PTHR11728:SF1">
    <property type="entry name" value="GLYCEROL-3-PHOSPHATE DEHYDROGENASE [NAD(+)] 2, CHLOROPLASTIC"/>
    <property type="match status" value="1"/>
</dbReference>
<evidence type="ECO:0000259" key="5">
    <source>
        <dbReference type="Pfam" id="PF07479"/>
    </source>
</evidence>
<keyword evidence="2 6" id="KW-0560">Oxidoreductase</keyword>
<dbReference type="InterPro" id="IPR013328">
    <property type="entry name" value="6PGD_dom2"/>
</dbReference>
<dbReference type="FunFam" id="3.40.50.720:FF:000019">
    <property type="entry name" value="Glycerol-3-phosphate dehydrogenase [NAD(P)+]"/>
    <property type="match status" value="1"/>
</dbReference>
<feature type="domain" description="Glycerol-3-phosphate dehydrogenase NAD-dependent C-terminal" evidence="5">
    <location>
        <begin position="181"/>
        <end position="320"/>
    </location>
</feature>
<dbReference type="PRINTS" id="PR00077">
    <property type="entry name" value="GPDHDRGNASE"/>
</dbReference>
<dbReference type="GO" id="GO:0046168">
    <property type="term" value="P:glycerol-3-phosphate catabolic process"/>
    <property type="evidence" value="ECO:0007669"/>
    <property type="project" value="InterPro"/>
</dbReference>
<dbReference type="NCBIfam" id="NF000940">
    <property type="entry name" value="PRK00094.1-2"/>
    <property type="match status" value="1"/>
</dbReference>
<evidence type="ECO:0000256" key="3">
    <source>
        <dbReference type="ARBA" id="ARBA00023027"/>
    </source>
</evidence>
<protein>
    <submittedName>
        <fullName evidence="6">Glycerol-3-phosphate dehydrogenase [NAD(P)+]</fullName>
        <ecNumber evidence="6">1.1.1.94</ecNumber>
    </submittedName>
</protein>
<dbReference type="PANTHER" id="PTHR11728">
    <property type="entry name" value="GLYCEROL-3-PHOSPHATE DEHYDROGENASE"/>
    <property type="match status" value="1"/>
</dbReference>
<dbReference type="AlphaFoldDB" id="A0A3B0ZTN7"/>
<proteinExistence type="inferred from homology"/>
<organism evidence="6">
    <name type="scientific">hydrothermal vent metagenome</name>
    <dbReference type="NCBI Taxonomy" id="652676"/>
    <lineage>
        <taxon>unclassified sequences</taxon>
        <taxon>metagenomes</taxon>
        <taxon>ecological metagenomes</taxon>
    </lineage>
</organism>
<dbReference type="InterPro" id="IPR006168">
    <property type="entry name" value="G3P_DH_NAD-dep"/>
</dbReference>
<dbReference type="InterPro" id="IPR006109">
    <property type="entry name" value="G3P_DH_NAD-dep_C"/>
</dbReference>
<dbReference type="InterPro" id="IPR008927">
    <property type="entry name" value="6-PGluconate_DH-like_C_sf"/>
</dbReference>
<evidence type="ECO:0000259" key="4">
    <source>
        <dbReference type="Pfam" id="PF01210"/>
    </source>
</evidence>
<dbReference type="Gene3D" id="1.10.1040.10">
    <property type="entry name" value="N-(1-d-carboxylethyl)-l-norvaline Dehydrogenase, domain 2"/>
    <property type="match status" value="1"/>
</dbReference>
<dbReference type="GO" id="GO:0051287">
    <property type="term" value="F:NAD binding"/>
    <property type="evidence" value="ECO:0007669"/>
    <property type="project" value="InterPro"/>
</dbReference>
<dbReference type="NCBIfam" id="NF000947">
    <property type="entry name" value="PRK00094.2-5"/>
    <property type="match status" value="1"/>
</dbReference>
<dbReference type="InterPro" id="IPR036291">
    <property type="entry name" value="NAD(P)-bd_dom_sf"/>
</dbReference>
<dbReference type="HAMAP" id="MF_00394">
    <property type="entry name" value="NAD_Glyc3P_dehydrog"/>
    <property type="match status" value="1"/>
</dbReference>
<dbReference type="Pfam" id="PF01210">
    <property type="entry name" value="NAD_Gly3P_dh_N"/>
    <property type="match status" value="1"/>
</dbReference>